<dbReference type="Proteomes" id="UP001375812">
    <property type="component" value="Unassembled WGS sequence"/>
</dbReference>
<proteinExistence type="predicted"/>
<dbReference type="Pfam" id="PF02515">
    <property type="entry name" value="CoA_transf_3"/>
    <property type="match status" value="1"/>
</dbReference>
<keyword evidence="3" id="KW-1185">Reference proteome</keyword>
<evidence type="ECO:0000256" key="1">
    <source>
        <dbReference type="ARBA" id="ARBA00022679"/>
    </source>
</evidence>
<organism evidence="2 3">
    <name type="scientific">Ochrobactrum vermis</name>
    <dbReference type="NCBI Taxonomy" id="1827297"/>
    <lineage>
        <taxon>Bacteria</taxon>
        <taxon>Pseudomonadati</taxon>
        <taxon>Pseudomonadota</taxon>
        <taxon>Alphaproteobacteria</taxon>
        <taxon>Hyphomicrobiales</taxon>
        <taxon>Brucellaceae</taxon>
        <taxon>Brucella/Ochrobactrum group</taxon>
        <taxon>Ochrobactrum</taxon>
    </lineage>
</organism>
<protein>
    <submittedName>
        <fullName evidence="2">CoA transferase</fullName>
        <ecNumber evidence="2">2.8.3.-</ecNumber>
    </submittedName>
</protein>
<dbReference type="EC" id="2.8.3.-" evidence="2"/>
<dbReference type="PANTHER" id="PTHR48207">
    <property type="entry name" value="SUCCINATE--HYDROXYMETHYLGLUTARATE COA-TRANSFERASE"/>
    <property type="match status" value="1"/>
</dbReference>
<sequence>MMSSAHTDPVSTGPLHGVRVLDLSRILAGPTCTQLLGDMGADILKIERPEEGDDTRSWGPPFVTGPDGASTRESAYYLCANRNKRSLALDIANPDDVKKLRKLVRECDIVVENFKVGGLRKYGLDYESLIKDKPDLIYCSITGFGQTGPNAAKPGYDLLAQAYGGIMSLTGEPSGEPMKVGVGVADVVCGLYAATAILAALRHRDQTGVGQHIDIALVDSQISWLVNAGTYYLLSGKAPARYGNQHPNIVPYQVFEVADGHVVVAAGNDRQYRSFCDIIERPDLATDARFKTNAARIENREVLIELLERELKSISRQRLVDGMEGAGVPGGPINTLSDVFVSDQVESRGMKISVPYPTSHSGHVSLIGNPIKFSHTPVTYRRAPPTCGEHTNEILEQFGLMDSEPQPTME</sequence>
<dbReference type="Gene3D" id="3.40.50.10540">
    <property type="entry name" value="Crotonobetainyl-coa:carnitine coa-transferase, domain 1"/>
    <property type="match status" value="1"/>
</dbReference>
<dbReference type="SUPFAM" id="SSF89796">
    <property type="entry name" value="CoA-transferase family III (CaiB/BaiF)"/>
    <property type="match status" value="1"/>
</dbReference>
<dbReference type="RefSeq" id="WP_286154085.1">
    <property type="nucleotide sequence ID" value="NZ_JBBGZH010000002.1"/>
</dbReference>
<dbReference type="GO" id="GO:0016740">
    <property type="term" value="F:transferase activity"/>
    <property type="evidence" value="ECO:0007669"/>
    <property type="project" value="UniProtKB-KW"/>
</dbReference>
<dbReference type="InterPro" id="IPR003673">
    <property type="entry name" value="CoA-Trfase_fam_III"/>
</dbReference>
<accession>A0ABU8PGZ1</accession>
<reference evidence="2 3" key="1">
    <citation type="submission" date="2023-12" db="EMBL/GenBank/DDBJ databases">
        <title>Gut-associated functions are favored during microbiome assembly across C. elegans life.</title>
        <authorList>
            <person name="Zimmermann J."/>
        </authorList>
    </citation>
    <scope>NUCLEOTIDE SEQUENCE [LARGE SCALE GENOMIC DNA]</scope>
    <source>
        <strain evidence="2 3">MYb71</strain>
    </source>
</reference>
<dbReference type="InterPro" id="IPR044855">
    <property type="entry name" value="CoA-Trfase_III_dom3_sf"/>
</dbReference>
<evidence type="ECO:0000313" key="2">
    <source>
        <dbReference type="EMBL" id="MEJ5021530.1"/>
    </source>
</evidence>
<evidence type="ECO:0000313" key="3">
    <source>
        <dbReference type="Proteomes" id="UP001375812"/>
    </source>
</evidence>
<dbReference type="PANTHER" id="PTHR48207:SF3">
    <property type="entry name" value="SUCCINATE--HYDROXYMETHYLGLUTARATE COA-TRANSFERASE"/>
    <property type="match status" value="1"/>
</dbReference>
<gene>
    <name evidence="2" type="ORF">WH297_17595</name>
</gene>
<dbReference type="Gene3D" id="3.30.1540.10">
    <property type="entry name" value="formyl-coa transferase, domain 3"/>
    <property type="match status" value="1"/>
</dbReference>
<dbReference type="InterPro" id="IPR023606">
    <property type="entry name" value="CoA-Trfase_III_dom_1_sf"/>
</dbReference>
<name>A0ABU8PGZ1_9HYPH</name>
<keyword evidence="1 2" id="KW-0808">Transferase</keyword>
<comment type="caution">
    <text evidence="2">The sequence shown here is derived from an EMBL/GenBank/DDBJ whole genome shotgun (WGS) entry which is preliminary data.</text>
</comment>
<dbReference type="EMBL" id="JBBGZH010000002">
    <property type="protein sequence ID" value="MEJ5021530.1"/>
    <property type="molecule type" value="Genomic_DNA"/>
</dbReference>
<dbReference type="InterPro" id="IPR050483">
    <property type="entry name" value="CoA-transferase_III_domain"/>
</dbReference>